<keyword evidence="5 14" id="KW-0547">Nucleotide-binding</keyword>
<keyword evidence="4 14" id="KW-0436">Ligase</keyword>
<dbReference type="HOGENOM" id="CLU_001493_0_2_2"/>
<name>F2L3Q4_THEU7</name>
<evidence type="ECO:0000256" key="12">
    <source>
        <dbReference type="ARBA" id="ARBA00055630"/>
    </source>
</evidence>
<keyword evidence="8 14" id="KW-0030">Aminoacyl-tRNA synthetase</keyword>
<dbReference type="InterPro" id="IPR013155">
    <property type="entry name" value="M/V/L/I-tRNA-synth_anticd-bd"/>
</dbReference>
<keyword evidence="3" id="KW-0963">Cytoplasm</keyword>
<dbReference type="InterPro" id="IPR009080">
    <property type="entry name" value="tRNAsynth_Ia_anticodon-bd"/>
</dbReference>
<comment type="similarity">
    <text evidence="13">Belongs to the class-I aminoacyl-tRNA synthetase family. ValS type 2 subfamily.</text>
</comment>
<sequence>MILKSRYILPPVPRLKEARWRLEWEEDLIRAWEREGLFAIRINPDGDYLVIDTPPPYPSGRPHIGGTAHYAQIDMVARFFRMRGYNVIFPFYLDRNGLPVEVQVERKYGINAHEVPREKFLEMCKAELDSLEKEFVSIFRRWGMSFTYWDKGTDSEEYRAMTQKTFIELWRRGLIYEAERPTLWCPRCRTALAEAEVEYKEEDTFLNYIKFRVRETGEDIIIATTRPELLPATVAVIFNPSDGRYKRLEGLHAVVPPMGQEVPILPHPAANPNFGTGLVMISTFGDTRDLAIVNELKLPIKVIVDERGRIKEGPYAGLSIREARAKIVEDLSREGLIVKREPLHHTVPVCWRCGTPLEIITTRELFVHQLKFKERLLELADRMEFRPPEFKNMLKDWIKSLELDWPVSRRRYYATEVPLWYCKKGDQLIPIVPEGGRYYRPWRDQPPPEVKAQCPDGELVGDVRVLDTWFDSSISWMYAAGYTKGLGIFERVYPDKILRPQGYEIIRTWLYYSLLRAYLLHDKVPFKYVRISGMGLDEKGEAMHKSKGNIIDPLPPVQKYGGDAARFWAAAAARLGSDYRYLESLIKEGRDFATKIWNIARFVSSFEEPSSYKLMPIDRAMLARTYEVAAAAIKAYSEFDVYEPALTLYDFLWHEFADHYIETVKSRAYNREGVFSSEEQNGAVFTLYAVLKYGLKLLAPIMPFVTDKIWRELYGRSIHRERIEDPPPEWRGDASLFVLVKKINSAVWRYKNRKGMSLADPLNADLYVPESALQAAEDLRLTHKANSVRAGRGREQIDEEGLVWIG</sequence>
<evidence type="ECO:0000256" key="13">
    <source>
        <dbReference type="ARBA" id="ARBA00061452"/>
    </source>
</evidence>
<reference evidence="17 18" key="1">
    <citation type="journal article" date="2011" name="J. Bacteriol.">
        <title>Complete genome sequence of the thermoacidophilic crenarchaeon Thermoproteus uzoniensis 768-20.</title>
        <authorList>
            <person name="Mardanov A.V."/>
            <person name="Gumerov V.M."/>
            <person name="Beletsky A.V."/>
            <person name="Prokofeva M.I."/>
            <person name="Bonch-Osmolovskaya E.A."/>
            <person name="Ravin N.V."/>
            <person name="Skryabin K.G."/>
        </authorList>
    </citation>
    <scope>NUCLEOTIDE SEQUENCE [LARGE SCALE GENOMIC DNA]</scope>
    <source>
        <strain evidence="17 18">768-20</strain>
    </source>
</reference>
<dbReference type="GO" id="GO:0004832">
    <property type="term" value="F:valine-tRNA ligase activity"/>
    <property type="evidence" value="ECO:0007669"/>
    <property type="project" value="UniProtKB-EC"/>
</dbReference>
<evidence type="ECO:0000256" key="11">
    <source>
        <dbReference type="ARBA" id="ARBA00047552"/>
    </source>
</evidence>
<dbReference type="SUPFAM" id="SSF47323">
    <property type="entry name" value="Anticodon-binding domain of a subclass of class I aminoacyl-tRNA synthetases"/>
    <property type="match status" value="1"/>
</dbReference>
<dbReference type="InterPro" id="IPR002300">
    <property type="entry name" value="aa-tRNA-synth_Ia"/>
</dbReference>
<dbReference type="FunFam" id="3.40.50.620:FF:000192">
    <property type="entry name" value="Valine--tRNA ligase"/>
    <property type="match status" value="1"/>
</dbReference>
<dbReference type="PRINTS" id="PR00986">
    <property type="entry name" value="TRNASYNTHVAL"/>
</dbReference>
<accession>F2L3Q4</accession>
<reference key="2">
    <citation type="submission" date="2011-03" db="EMBL/GenBank/DDBJ databases">
        <title>Complete genome sequence of the thermoacidophilic crenarchaeon Thermoproteus uzoniensis 768-20.</title>
        <authorList>
            <person name="Mardanov A.V."/>
            <person name="Gumerov V.M."/>
            <person name="Beletsky A.V."/>
            <person name="Prokofeva M.I."/>
            <person name="Bonch-Osmolovskaya E.A."/>
            <person name="Ravin N.V."/>
            <person name="Skryabin K.G."/>
        </authorList>
    </citation>
    <scope>NUCLEOTIDE SEQUENCE</scope>
    <source>
        <strain>768-20</strain>
    </source>
</reference>
<feature type="domain" description="Aminoacyl-tRNA synthetase class Ia" evidence="15">
    <location>
        <begin position="29"/>
        <end position="578"/>
    </location>
</feature>
<dbReference type="SUPFAM" id="SSF50677">
    <property type="entry name" value="ValRS/IleRS/LeuRS editing domain"/>
    <property type="match status" value="1"/>
</dbReference>
<dbReference type="PANTHER" id="PTHR11946:SF93">
    <property type="entry name" value="VALINE--TRNA LIGASE, CHLOROPLASTIC_MITOCHONDRIAL 2"/>
    <property type="match status" value="1"/>
</dbReference>
<comment type="catalytic activity">
    <reaction evidence="11">
        <text>tRNA(Val) + L-valine + ATP = L-valyl-tRNA(Val) + AMP + diphosphate</text>
        <dbReference type="Rhea" id="RHEA:10704"/>
        <dbReference type="Rhea" id="RHEA-COMP:9672"/>
        <dbReference type="Rhea" id="RHEA-COMP:9708"/>
        <dbReference type="ChEBI" id="CHEBI:30616"/>
        <dbReference type="ChEBI" id="CHEBI:33019"/>
        <dbReference type="ChEBI" id="CHEBI:57762"/>
        <dbReference type="ChEBI" id="CHEBI:78442"/>
        <dbReference type="ChEBI" id="CHEBI:78537"/>
        <dbReference type="ChEBI" id="CHEBI:456215"/>
        <dbReference type="EC" id="6.1.1.9"/>
    </reaction>
</comment>
<evidence type="ECO:0000313" key="17">
    <source>
        <dbReference type="EMBL" id="AEA12038.1"/>
    </source>
</evidence>
<dbReference type="PROSITE" id="PS00178">
    <property type="entry name" value="AA_TRNA_LIGASE_I"/>
    <property type="match status" value="1"/>
</dbReference>
<evidence type="ECO:0000313" key="18">
    <source>
        <dbReference type="Proteomes" id="UP000008138"/>
    </source>
</evidence>
<keyword evidence="18" id="KW-1185">Reference proteome</keyword>
<keyword evidence="6 14" id="KW-0067">ATP-binding</keyword>
<dbReference type="CDD" id="cd07962">
    <property type="entry name" value="Anticodon_Ia_Val"/>
    <property type="match status" value="1"/>
</dbReference>
<dbReference type="Gene3D" id="1.10.730.10">
    <property type="entry name" value="Isoleucyl-tRNA Synthetase, Domain 1"/>
    <property type="match status" value="1"/>
</dbReference>
<evidence type="ECO:0000256" key="14">
    <source>
        <dbReference type="RuleBase" id="RU363035"/>
    </source>
</evidence>
<evidence type="ECO:0000256" key="3">
    <source>
        <dbReference type="ARBA" id="ARBA00022490"/>
    </source>
</evidence>
<evidence type="ECO:0000256" key="2">
    <source>
        <dbReference type="ARBA" id="ARBA00013169"/>
    </source>
</evidence>
<feature type="domain" description="Methionyl/Valyl/Leucyl/Isoleucyl-tRNA synthetase anticodon-binding" evidence="16">
    <location>
        <begin position="618"/>
        <end position="763"/>
    </location>
</feature>
<dbReference type="InterPro" id="IPR033705">
    <property type="entry name" value="Anticodon_Ia_Val"/>
</dbReference>
<evidence type="ECO:0000256" key="8">
    <source>
        <dbReference type="ARBA" id="ARBA00023146"/>
    </source>
</evidence>
<evidence type="ECO:0000259" key="15">
    <source>
        <dbReference type="Pfam" id="PF00133"/>
    </source>
</evidence>
<dbReference type="AlphaFoldDB" id="F2L3Q4"/>
<organism evidence="17 18">
    <name type="scientific">Thermoproteus uzoniensis (strain 768-20)</name>
    <dbReference type="NCBI Taxonomy" id="999630"/>
    <lineage>
        <taxon>Archaea</taxon>
        <taxon>Thermoproteota</taxon>
        <taxon>Thermoprotei</taxon>
        <taxon>Thermoproteales</taxon>
        <taxon>Thermoproteaceae</taxon>
        <taxon>Thermoproteus</taxon>
    </lineage>
</organism>
<dbReference type="STRING" id="999630.TUZN_0544"/>
<comment type="function">
    <text evidence="12">Catalyzes the attachment of valine to tRNA(Val). As ValRS can inadvertently accommodate and process structurally similar amino acids such as threonine, to avoid such errors, it has a 'posttransfer' editing activity that hydrolyzes mischarged Thr-tRNA(Val) in a tRNA-dependent manner.</text>
</comment>
<dbReference type="GO" id="GO:0005524">
    <property type="term" value="F:ATP binding"/>
    <property type="evidence" value="ECO:0007669"/>
    <property type="project" value="UniProtKB-KW"/>
</dbReference>
<dbReference type="SUPFAM" id="SSF52374">
    <property type="entry name" value="Nucleotidylyl transferase"/>
    <property type="match status" value="1"/>
</dbReference>
<protein>
    <recommendedName>
        <fullName evidence="9">Valine--tRNA ligase</fullName>
        <ecNumber evidence="2">6.1.1.9</ecNumber>
    </recommendedName>
    <alternativeName>
        <fullName evidence="10">Valyl-tRNA synthetase</fullName>
    </alternativeName>
</protein>
<evidence type="ECO:0000256" key="1">
    <source>
        <dbReference type="ARBA" id="ARBA00004496"/>
    </source>
</evidence>
<evidence type="ECO:0000256" key="4">
    <source>
        <dbReference type="ARBA" id="ARBA00022598"/>
    </source>
</evidence>
<dbReference type="Pfam" id="PF00133">
    <property type="entry name" value="tRNA-synt_1"/>
    <property type="match status" value="1"/>
</dbReference>
<dbReference type="Pfam" id="PF08264">
    <property type="entry name" value="Anticodon_1"/>
    <property type="match status" value="1"/>
</dbReference>
<dbReference type="InterPro" id="IPR014729">
    <property type="entry name" value="Rossmann-like_a/b/a_fold"/>
</dbReference>
<dbReference type="Gene3D" id="3.40.50.620">
    <property type="entry name" value="HUPs"/>
    <property type="match status" value="2"/>
</dbReference>
<dbReference type="InterPro" id="IPR001412">
    <property type="entry name" value="aa-tRNA-synth_I_CS"/>
</dbReference>
<evidence type="ECO:0000256" key="6">
    <source>
        <dbReference type="ARBA" id="ARBA00022840"/>
    </source>
</evidence>
<keyword evidence="7 14" id="KW-0648">Protein biosynthesis</keyword>
<evidence type="ECO:0000256" key="5">
    <source>
        <dbReference type="ARBA" id="ARBA00022741"/>
    </source>
</evidence>
<dbReference type="GO" id="GO:0005829">
    <property type="term" value="C:cytosol"/>
    <property type="evidence" value="ECO:0007669"/>
    <property type="project" value="TreeGrafter"/>
</dbReference>
<evidence type="ECO:0000256" key="10">
    <source>
        <dbReference type="ARBA" id="ARBA00029936"/>
    </source>
</evidence>
<dbReference type="NCBIfam" id="NF009687">
    <property type="entry name" value="PRK13208.1"/>
    <property type="match status" value="1"/>
</dbReference>
<dbReference type="KEGG" id="tuz:TUZN_0544"/>
<dbReference type="EC" id="6.1.1.9" evidence="2"/>
<dbReference type="EMBL" id="CP002590">
    <property type="protein sequence ID" value="AEA12038.1"/>
    <property type="molecule type" value="Genomic_DNA"/>
</dbReference>
<evidence type="ECO:0000256" key="9">
    <source>
        <dbReference type="ARBA" id="ARBA00024407"/>
    </source>
</evidence>
<dbReference type="InterPro" id="IPR009008">
    <property type="entry name" value="Val/Leu/Ile-tRNA-synth_edit"/>
</dbReference>
<dbReference type="Proteomes" id="UP000008138">
    <property type="component" value="Chromosome"/>
</dbReference>
<evidence type="ECO:0000256" key="7">
    <source>
        <dbReference type="ARBA" id="ARBA00022917"/>
    </source>
</evidence>
<gene>
    <name evidence="17" type="ordered locus">TUZN_0544</name>
</gene>
<proteinExistence type="inferred from homology"/>
<dbReference type="InterPro" id="IPR002303">
    <property type="entry name" value="Valyl-tRNA_ligase"/>
</dbReference>
<dbReference type="GO" id="GO:0006438">
    <property type="term" value="P:valyl-tRNA aminoacylation"/>
    <property type="evidence" value="ECO:0007669"/>
    <property type="project" value="InterPro"/>
</dbReference>
<comment type="subcellular location">
    <subcellularLocation>
        <location evidence="1">Cytoplasm</location>
    </subcellularLocation>
</comment>
<dbReference type="GO" id="GO:0002161">
    <property type="term" value="F:aminoacyl-tRNA deacylase activity"/>
    <property type="evidence" value="ECO:0007669"/>
    <property type="project" value="InterPro"/>
</dbReference>
<dbReference type="PANTHER" id="PTHR11946">
    <property type="entry name" value="VALYL-TRNA SYNTHETASES"/>
    <property type="match status" value="1"/>
</dbReference>
<evidence type="ECO:0000259" key="16">
    <source>
        <dbReference type="Pfam" id="PF08264"/>
    </source>
</evidence>
<dbReference type="eggNOG" id="arCOG00808">
    <property type="taxonomic scope" value="Archaea"/>
</dbReference>